<gene>
    <name evidence="1" type="ORF">BLA29_011712</name>
</gene>
<keyword evidence="2" id="KW-1185">Reference proteome</keyword>
<dbReference type="EMBL" id="MUJZ01055674">
    <property type="protein sequence ID" value="OTF72551.1"/>
    <property type="molecule type" value="Genomic_DNA"/>
</dbReference>
<reference evidence="1 2" key="1">
    <citation type="submission" date="2017-03" db="EMBL/GenBank/DDBJ databases">
        <title>Genome Survey of Euroglyphus maynei.</title>
        <authorList>
            <person name="Arlian L.G."/>
            <person name="Morgan M.S."/>
            <person name="Rider S.D."/>
        </authorList>
    </citation>
    <scope>NUCLEOTIDE SEQUENCE [LARGE SCALE GENOMIC DNA]</scope>
    <source>
        <strain evidence="1">Arlian Lab</strain>
        <tissue evidence="1">Whole body</tissue>
    </source>
</reference>
<dbReference type="SUPFAM" id="SSF48371">
    <property type="entry name" value="ARM repeat"/>
    <property type="match status" value="1"/>
</dbReference>
<dbReference type="AlphaFoldDB" id="A0A1Y3AVP4"/>
<feature type="non-terminal residue" evidence="1">
    <location>
        <position position="173"/>
    </location>
</feature>
<evidence type="ECO:0000313" key="2">
    <source>
        <dbReference type="Proteomes" id="UP000194236"/>
    </source>
</evidence>
<sequence>MILIVRFELNTYYISTNFYSNIGHESSDVQRISIRFLQLYISRTHNLQRTMTTFIEHGIQSPIIATQFGALNALPHLFVRNELRAENLGPLVSSLGQMLVSTQTDKPHIFYPTYVALERINSLIGSKRFYQYLFNCGIKSNDDDNMDISKKAVTIYETVQKRAPSPQVYIANI</sequence>
<comment type="caution">
    <text evidence="1">The sequence shown here is derived from an EMBL/GenBank/DDBJ whole genome shotgun (WGS) entry which is preliminary data.</text>
</comment>
<accession>A0A1Y3AVP4</accession>
<organism evidence="1 2">
    <name type="scientific">Euroglyphus maynei</name>
    <name type="common">Mayne's house dust mite</name>
    <dbReference type="NCBI Taxonomy" id="6958"/>
    <lineage>
        <taxon>Eukaryota</taxon>
        <taxon>Metazoa</taxon>
        <taxon>Ecdysozoa</taxon>
        <taxon>Arthropoda</taxon>
        <taxon>Chelicerata</taxon>
        <taxon>Arachnida</taxon>
        <taxon>Acari</taxon>
        <taxon>Acariformes</taxon>
        <taxon>Sarcoptiformes</taxon>
        <taxon>Astigmata</taxon>
        <taxon>Psoroptidia</taxon>
        <taxon>Analgoidea</taxon>
        <taxon>Pyroglyphidae</taxon>
        <taxon>Pyroglyphinae</taxon>
        <taxon>Euroglyphus</taxon>
    </lineage>
</organism>
<dbReference type="OrthoDB" id="63891at2759"/>
<protein>
    <submittedName>
        <fullName evidence="1">Uncharacterized protein</fullName>
    </submittedName>
</protein>
<dbReference type="InterPro" id="IPR016024">
    <property type="entry name" value="ARM-type_fold"/>
</dbReference>
<name>A0A1Y3AVP4_EURMA</name>
<proteinExistence type="predicted"/>
<evidence type="ECO:0000313" key="1">
    <source>
        <dbReference type="EMBL" id="OTF72551.1"/>
    </source>
</evidence>
<dbReference type="Proteomes" id="UP000194236">
    <property type="component" value="Unassembled WGS sequence"/>
</dbReference>